<keyword evidence="4" id="KW-1185">Reference proteome</keyword>
<comment type="caution">
    <text evidence="3">The sequence shown here is derived from an EMBL/GenBank/DDBJ whole genome shotgun (WGS) entry which is preliminary data.</text>
</comment>
<dbReference type="EMBL" id="JARRAF010000007">
    <property type="protein sequence ID" value="MDK2123969.1"/>
    <property type="molecule type" value="Genomic_DNA"/>
</dbReference>
<gene>
    <name evidence="3" type="ORF">PZA18_07910</name>
</gene>
<dbReference type="Proteomes" id="UP001172778">
    <property type="component" value="Unassembled WGS sequence"/>
</dbReference>
<keyword evidence="2" id="KW-0812">Transmembrane</keyword>
<organism evidence="3 4">
    <name type="scientific">Parachitinimonas caeni</name>
    <dbReference type="NCBI Taxonomy" id="3031301"/>
    <lineage>
        <taxon>Bacteria</taxon>
        <taxon>Pseudomonadati</taxon>
        <taxon>Pseudomonadota</taxon>
        <taxon>Betaproteobacteria</taxon>
        <taxon>Neisseriales</taxon>
        <taxon>Chitinibacteraceae</taxon>
        <taxon>Parachitinimonas</taxon>
    </lineage>
</organism>
<evidence type="ECO:0000313" key="4">
    <source>
        <dbReference type="Proteomes" id="UP001172778"/>
    </source>
</evidence>
<keyword evidence="2" id="KW-1133">Transmembrane helix</keyword>
<feature type="transmembrane region" description="Helical" evidence="2">
    <location>
        <begin position="12"/>
        <end position="34"/>
    </location>
</feature>
<evidence type="ECO:0000256" key="2">
    <source>
        <dbReference type="SAM" id="Phobius"/>
    </source>
</evidence>
<name>A0ABT7DVU4_9NEIS</name>
<accession>A0ABT7DVU4</accession>
<sequence length="70" mass="7389">MKTREINPVAQITASVVIAGGLFLGIAATVQALVMPIERTYAQVTAKAEGSDMASQNKQLAEVKQASRQS</sequence>
<reference evidence="3" key="1">
    <citation type="submission" date="2023-03" db="EMBL/GenBank/DDBJ databases">
        <title>Chitinimonas shenzhenensis gen. nov., sp. nov., a novel member of family Burkholderiaceae isolated from activated sludge collected in Shen Zhen, China.</title>
        <authorList>
            <person name="Wang X."/>
        </authorList>
    </citation>
    <scope>NUCLEOTIDE SEQUENCE</scope>
    <source>
        <strain evidence="3">DQS-5</strain>
    </source>
</reference>
<evidence type="ECO:0000313" key="3">
    <source>
        <dbReference type="EMBL" id="MDK2123969.1"/>
    </source>
</evidence>
<proteinExistence type="predicted"/>
<dbReference type="RefSeq" id="WP_284100278.1">
    <property type="nucleotide sequence ID" value="NZ_JARRAF010000007.1"/>
</dbReference>
<protein>
    <submittedName>
        <fullName evidence="3">Uncharacterized protein</fullName>
    </submittedName>
</protein>
<feature type="region of interest" description="Disordered" evidence="1">
    <location>
        <begin position="50"/>
        <end position="70"/>
    </location>
</feature>
<keyword evidence="2" id="KW-0472">Membrane</keyword>
<evidence type="ECO:0000256" key="1">
    <source>
        <dbReference type="SAM" id="MobiDB-lite"/>
    </source>
</evidence>